<keyword evidence="3" id="KW-1185">Reference proteome</keyword>
<proteinExistence type="predicted"/>
<evidence type="ECO:0000256" key="1">
    <source>
        <dbReference type="SAM" id="MobiDB-lite"/>
    </source>
</evidence>
<sequence>MQQEHHLASRRRSGAAVDTLPPGSSAMVDDLPSGSNARMGENLAVNEDLENRKRRELYSNSSVYSKIWRRRGLSSKSWVYGAEFEENSGRLFPVEVRHQQLEQVDGESGIPIIDVVRSLKI</sequence>
<accession>A0ABD1Y288</accession>
<organism evidence="2 3">
    <name type="scientific">Riccia fluitans</name>
    <dbReference type="NCBI Taxonomy" id="41844"/>
    <lineage>
        <taxon>Eukaryota</taxon>
        <taxon>Viridiplantae</taxon>
        <taxon>Streptophyta</taxon>
        <taxon>Embryophyta</taxon>
        <taxon>Marchantiophyta</taxon>
        <taxon>Marchantiopsida</taxon>
        <taxon>Marchantiidae</taxon>
        <taxon>Marchantiales</taxon>
        <taxon>Ricciaceae</taxon>
        <taxon>Riccia</taxon>
    </lineage>
</organism>
<reference evidence="2 3" key="1">
    <citation type="submission" date="2024-09" db="EMBL/GenBank/DDBJ databases">
        <title>Chromosome-scale assembly of Riccia fluitans.</title>
        <authorList>
            <person name="Paukszto L."/>
            <person name="Sawicki J."/>
            <person name="Karawczyk K."/>
            <person name="Piernik-Szablinska J."/>
            <person name="Szczecinska M."/>
            <person name="Mazdziarz M."/>
        </authorList>
    </citation>
    <scope>NUCLEOTIDE SEQUENCE [LARGE SCALE GENOMIC DNA]</scope>
    <source>
        <strain evidence="2">Rf_01</strain>
        <tissue evidence="2">Aerial parts of the thallus</tissue>
    </source>
</reference>
<comment type="caution">
    <text evidence="2">The sequence shown here is derived from an EMBL/GenBank/DDBJ whole genome shotgun (WGS) entry which is preliminary data.</text>
</comment>
<gene>
    <name evidence="2" type="ORF">R1flu_001063</name>
</gene>
<dbReference type="AlphaFoldDB" id="A0ABD1Y288"/>
<evidence type="ECO:0000313" key="3">
    <source>
        <dbReference type="Proteomes" id="UP001605036"/>
    </source>
</evidence>
<protein>
    <submittedName>
        <fullName evidence="2">Uncharacterized protein</fullName>
    </submittedName>
</protein>
<evidence type="ECO:0000313" key="2">
    <source>
        <dbReference type="EMBL" id="KAL2620858.1"/>
    </source>
</evidence>
<feature type="region of interest" description="Disordered" evidence="1">
    <location>
        <begin position="1"/>
        <end position="43"/>
    </location>
</feature>
<dbReference type="Proteomes" id="UP001605036">
    <property type="component" value="Unassembled WGS sequence"/>
</dbReference>
<name>A0ABD1Y288_9MARC</name>
<dbReference type="EMBL" id="JBHFFA010000006">
    <property type="protein sequence ID" value="KAL2620858.1"/>
    <property type="molecule type" value="Genomic_DNA"/>
</dbReference>